<reference evidence="1 2" key="1">
    <citation type="submission" date="2024-02" db="EMBL/GenBank/DDBJ databases">
        <title>Draft genome sequence of Collimonas sp. strain H4R21, an effective mineral-weathering bacterial strain isolated from the beech rhizosphere.</title>
        <authorList>
            <person name="Morin E."/>
            <person name="Uroz S."/>
            <person name="Leveau J.H.J."/>
            <person name="Kumar R."/>
            <person name="Rey M.W."/>
            <person name="Pham J."/>
        </authorList>
    </citation>
    <scope>NUCLEOTIDE SEQUENCE [LARGE SCALE GENOMIC DNA]</scope>
    <source>
        <strain evidence="1 2">H4R21</strain>
    </source>
</reference>
<gene>
    <name evidence="1" type="ORF">V8G57_22385</name>
</gene>
<accession>A0ABU9Q1M4</accession>
<dbReference type="Proteomes" id="UP001495910">
    <property type="component" value="Unassembled WGS sequence"/>
</dbReference>
<organism evidence="1 2">
    <name type="scientific">Collimonas rhizosphaerae</name>
    <dbReference type="NCBI Taxonomy" id="3126357"/>
    <lineage>
        <taxon>Bacteria</taxon>
        <taxon>Pseudomonadati</taxon>
        <taxon>Pseudomonadota</taxon>
        <taxon>Betaproteobacteria</taxon>
        <taxon>Burkholderiales</taxon>
        <taxon>Oxalobacteraceae</taxon>
        <taxon>Collimonas</taxon>
    </lineage>
</organism>
<sequence length="82" mass="9482">MLIEELDAGVLHSFYGQEEQCVLRLKIRSSFFFLKHRLPLLIFTTLEHIDCRNDGRGFLKHSPAQQARVTNGLDNGQQAQKR</sequence>
<keyword evidence="2" id="KW-1185">Reference proteome</keyword>
<evidence type="ECO:0000313" key="2">
    <source>
        <dbReference type="Proteomes" id="UP001495910"/>
    </source>
</evidence>
<evidence type="ECO:0000313" key="1">
    <source>
        <dbReference type="EMBL" id="MEM4990155.1"/>
    </source>
</evidence>
<dbReference type="EMBL" id="JBANDC010000021">
    <property type="protein sequence ID" value="MEM4990155.1"/>
    <property type="molecule type" value="Genomic_DNA"/>
</dbReference>
<comment type="caution">
    <text evidence="1">The sequence shown here is derived from an EMBL/GenBank/DDBJ whole genome shotgun (WGS) entry which is preliminary data.</text>
</comment>
<name>A0ABU9Q1M4_9BURK</name>
<proteinExistence type="predicted"/>
<protein>
    <submittedName>
        <fullName evidence="1">Uncharacterized protein</fullName>
    </submittedName>
</protein>
<dbReference type="RefSeq" id="WP_342831287.1">
    <property type="nucleotide sequence ID" value="NZ_JBANDC010000021.1"/>
</dbReference>